<evidence type="ECO:0000313" key="2">
    <source>
        <dbReference type="EMBL" id="QDT24844.1"/>
    </source>
</evidence>
<keyword evidence="3" id="KW-1185">Reference proteome</keyword>
<sequence>MSSTGFVTNGQGGTVGSPNSDRINQYTSKTGYARMQFGPSAASRRLQLPRASNHRAAQSVKLEAPTLYIICSATSCCLRQCRIPSGITPVLSNTSPIISCLLCFSWQQKRNQTIQLAHHRRILAPSQKRFEPLYPIRYHRVSRRRTAESVSDSAVSGSPLTPASTPAGLRHTRGL</sequence>
<feature type="compositionally biased region" description="Polar residues" evidence="1">
    <location>
        <begin position="148"/>
        <end position="164"/>
    </location>
</feature>
<gene>
    <name evidence="2" type="ORF">Enr10x_01360</name>
</gene>
<organism evidence="2 3">
    <name type="scientific">Gimesia panareensis</name>
    <dbReference type="NCBI Taxonomy" id="2527978"/>
    <lineage>
        <taxon>Bacteria</taxon>
        <taxon>Pseudomonadati</taxon>
        <taxon>Planctomycetota</taxon>
        <taxon>Planctomycetia</taxon>
        <taxon>Planctomycetales</taxon>
        <taxon>Planctomycetaceae</taxon>
        <taxon>Gimesia</taxon>
    </lineage>
</organism>
<feature type="compositionally biased region" description="Polar residues" evidence="1">
    <location>
        <begin position="16"/>
        <end position="25"/>
    </location>
</feature>
<dbReference type="AlphaFoldDB" id="A0A517PZN4"/>
<reference evidence="2 3" key="1">
    <citation type="submission" date="2019-03" db="EMBL/GenBank/DDBJ databases">
        <title>Deep-cultivation of Planctomycetes and their phenomic and genomic characterization uncovers novel biology.</title>
        <authorList>
            <person name="Wiegand S."/>
            <person name="Jogler M."/>
            <person name="Boedeker C."/>
            <person name="Pinto D."/>
            <person name="Vollmers J."/>
            <person name="Rivas-Marin E."/>
            <person name="Kohn T."/>
            <person name="Peeters S.H."/>
            <person name="Heuer A."/>
            <person name="Rast P."/>
            <person name="Oberbeckmann S."/>
            <person name="Bunk B."/>
            <person name="Jeske O."/>
            <person name="Meyerdierks A."/>
            <person name="Storesund J.E."/>
            <person name="Kallscheuer N."/>
            <person name="Luecker S."/>
            <person name="Lage O.M."/>
            <person name="Pohl T."/>
            <person name="Merkel B.J."/>
            <person name="Hornburger P."/>
            <person name="Mueller R.-W."/>
            <person name="Bruemmer F."/>
            <person name="Labrenz M."/>
            <person name="Spormann A.M."/>
            <person name="Op den Camp H."/>
            <person name="Overmann J."/>
            <person name="Amann R."/>
            <person name="Jetten M.S.M."/>
            <person name="Mascher T."/>
            <person name="Medema M.H."/>
            <person name="Devos D.P."/>
            <person name="Kaster A.-K."/>
            <person name="Ovreas L."/>
            <person name="Rohde M."/>
            <person name="Galperin M.Y."/>
            <person name="Jogler C."/>
        </authorList>
    </citation>
    <scope>NUCLEOTIDE SEQUENCE [LARGE SCALE GENOMIC DNA]</scope>
    <source>
        <strain evidence="2 3">Enr10</strain>
    </source>
</reference>
<feature type="region of interest" description="Disordered" evidence="1">
    <location>
        <begin position="148"/>
        <end position="175"/>
    </location>
</feature>
<evidence type="ECO:0000313" key="3">
    <source>
        <dbReference type="Proteomes" id="UP000315647"/>
    </source>
</evidence>
<name>A0A517PZN4_9PLAN</name>
<proteinExistence type="predicted"/>
<feature type="region of interest" description="Disordered" evidence="1">
    <location>
        <begin position="1"/>
        <end position="25"/>
    </location>
</feature>
<accession>A0A517ZZ76</accession>
<dbReference type="EMBL" id="CP037421">
    <property type="protein sequence ID" value="QDT24844.1"/>
    <property type="molecule type" value="Genomic_DNA"/>
</dbReference>
<dbReference type="Proteomes" id="UP000315647">
    <property type="component" value="Chromosome"/>
</dbReference>
<protein>
    <submittedName>
        <fullName evidence="2">Uncharacterized protein</fullName>
    </submittedName>
</protein>
<accession>A0A517PZN4</accession>
<evidence type="ECO:0000256" key="1">
    <source>
        <dbReference type="SAM" id="MobiDB-lite"/>
    </source>
</evidence>